<sequence>MEGIHMFGVNQAIIVTRIAEMKEISIDEIKNALEESKSSKGKELYYIMCAQPMQPVVECTEAELQAYANSLIKKVEEATGSKYDERTKSAVVGFFIFDRKRNAEGIDKVISYCLKVLDAHKDCVENTMEWFLMEDLKRQLMGIYAYDSTRIEDLKALINEVLKTEDAYNNYVVGL</sequence>
<reference evidence="1" key="1">
    <citation type="journal article" date="2021" name="Proc. Natl. Acad. Sci. U.S.A.">
        <title>A Catalog of Tens of Thousands of Viruses from Human Metagenomes Reveals Hidden Associations with Chronic Diseases.</title>
        <authorList>
            <person name="Tisza M.J."/>
            <person name="Buck C.B."/>
        </authorList>
    </citation>
    <scope>NUCLEOTIDE SEQUENCE</scope>
    <source>
        <strain evidence="1">CtmPp58</strain>
    </source>
</reference>
<protein>
    <submittedName>
        <fullName evidence="1">Uncharacterized protein</fullName>
    </submittedName>
</protein>
<organism evidence="1">
    <name type="scientific">Podoviridae sp. ctmPp58</name>
    <dbReference type="NCBI Taxonomy" id="2826575"/>
    <lineage>
        <taxon>Viruses</taxon>
        <taxon>Duplodnaviria</taxon>
        <taxon>Heunggongvirae</taxon>
        <taxon>Uroviricota</taxon>
        <taxon>Caudoviricetes</taxon>
    </lineage>
</organism>
<name>A0A8S5NLD2_9CAUD</name>
<proteinExistence type="predicted"/>
<accession>A0A8S5NLD2</accession>
<dbReference type="EMBL" id="BK015190">
    <property type="protein sequence ID" value="DAD95098.1"/>
    <property type="molecule type" value="Genomic_DNA"/>
</dbReference>
<evidence type="ECO:0000313" key="1">
    <source>
        <dbReference type="EMBL" id="DAD95098.1"/>
    </source>
</evidence>